<dbReference type="Proteomes" id="UP000663888">
    <property type="component" value="Unassembled WGS sequence"/>
</dbReference>
<gene>
    <name evidence="2" type="ORF">RDB_LOCUS152662</name>
    <name evidence="3" type="ORF">RDB_LOCUS163176</name>
</gene>
<reference evidence="3" key="1">
    <citation type="submission" date="2021-01" db="EMBL/GenBank/DDBJ databases">
        <authorList>
            <person name="Kaushik A."/>
        </authorList>
    </citation>
    <scope>NUCLEOTIDE SEQUENCE</scope>
    <source>
        <strain evidence="2">AG4-R118</strain>
        <strain evidence="3">AG4-RS23</strain>
    </source>
</reference>
<dbReference type="EMBL" id="CAJMWX010001643">
    <property type="protein sequence ID" value="CAE6500610.1"/>
    <property type="molecule type" value="Genomic_DNA"/>
</dbReference>
<feature type="repeat" description="TPR" evidence="1">
    <location>
        <begin position="112"/>
        <end position="145"/>
    </location>
</feature>
<dbReference type="PROSITE" id="PS50005">
    <property type="entry name" value="TPR"/>
    <property type="match status" value="1"/>
</dbReference>
<evidence type="ECO:0000256" key="1">
    <source>
        <dbReference type="PROSITE-ProRule" id="PRU00339"/>
    </source>
</evidence>
<dbReference type="InterPro" id="IPR053209">
    <property type="entry name" value="Gramillin-biosynth_MTr"/>
</dbReference>
<dbReference type="PANTHER" id="PTHR47643:SF2">
    <property type="entry name" value="TPR DOMAIN PROTEIN (AFU_ORTHOLOGUE AFUA_5G12710)"/>
    <property type="match status" value="1"/>
</dbReference>
<organism evidence="3 4">
    <name type="scientific">Rhizoctonia solani</name>
    <dbReference type="NCBI Taxonomy" id="456999"/>
    <lineage>
        <taxon>Eukaryota</taxon>
        <taxon>Fungi</taxon>
        <taxon>Dikarya</taxon>
        <taxon>Basidiomycota</taxon>
        <taxon>Agaricomycotina</taxon>
        <taxon>Agaricomycetes</taxon>
        <taxon>Cantharellales</taxon>
        <taxon>Ceratobasidiaceae</taxon>
        <taxon>Rhizoctonia</taxon>
    </lineage>
</organism>
<dbReference type="InterPro" id="IPR011990">
    <property type="entry name" value="TPR-like_helical_dom_sf"/>
</dbReference>
<dbReference type="EMBL" id="CAJMWY010004241">
    <property type="protein sequence ID" value="CAE6525218.1"/>
    <property type="molecule type" value="Genomic_DNA"/>
</dbReference>
<protein>
    <submittedName>
        <fullName evidence="3">Uncharacterized protein</fullName>
    </submittedName>
</protein>
<comment type="caution">
    <text evidence="3">The sequence shown here is derived from an EMBL/GenBank/DDBJ whole genome shotgun (WGS) entry which is preliminary data.</text>
</comment>
<name>A0A8H3DIM0_9AGAM</name>
<dbReference type="PANTHER" id="PTHR47643">
    <property type="entry name" value="TPR DOMAIN PROTEIN (AFU_ORTHOLOGUE AFUA_5G12710)"/>
    <property type="match status" value="1"/>
</dbReference>
<dbReference type="Proteomes" id="UP000663861">
    <property type="component" value="Unassembled WGS sequence"/>
</dbReference>
<dbReference type="SMART" id="SM00028">
    <property type="entry name" value="TPR"/>
    <property type="match status" value="2"/>
</dbReference>
<evidence type="ECO:0000313" key="4">
    <source>
        <dbReference type="Proteomes" id="UP000663861"/>
    </source>
</evidence>
<dbReference type="InterPro" id="IPR019734">
    <property type="entry name" value="TPR_rpt"/>
</dbReference>
<dbReference type="AlphaFoldDB" id="A0A8H3DIM0"/>
<keyword evidence="1" id="KW-0802">TPR repeat</keyword>
<dbReference type="Gene3D" id="1.25.40.10">
    <property type="entry name" value="Tetratricopeptide repeat domain"/>
    <property type="match status" value="1"/>
</dbReference>
<evidence type="ECO:0000313" key="3">
    <source>
        <dbReference type="EMBL" id="CAE6525218.1"/>
    </source>
</evidence>
<proteinExistence type="predicted"/>
<accession>A0A8H3DIM0</accession>
<sequence>MDQAPDFVRTPLESLSPISVSEMLLNNVHQGKYLIVRAITRTVRLVAIQVAVEDLGGNVVDLALYNCLEISGLDREGICNLIPMDQVLLIREPHPLLEEYPETWKLGSEKDAQAYKDMGNYAFKNDRFESAIHAYSNGLSVDPTASLLRLNRSLCYLKVNKPSIALNDARVASKDETMTDTLRSKARYRMALAYYTLDRFVDALAILENKSQIRFSPKDFDELEKKSRQRLIEQEQGNYDWFSLSKIADEINGSRQILDVADFVGPVKVTQMRAVGGGRGLVTTRDVLAGELLVSL</sequence>
<dbReference type="SUPFAM" id="SSF48452">
    <property type="entry name" value="TPR-like"/>
    <property type="match status" value="1"/>
</dbReference>
<evidence type="ECO:0000313" key="2">
    <source>
        <dbReference type="EMBL" id="CAE6500610.1"/>
    </source>
</evidence>